<organism evidence="1">
    <name type="scientific">hydrocarbon metagenome</name>
    <dbReference type="NCBI Taxonomy" id="938273"/>
    <lineage>
        <taxon>unclassified sequences</taxon>
        <taxon>metagenomes</taxon>
        <taxon>ecological metagenomes</taxon>
    </lineage>
</organism>
<evidence type="ECO:0008006" key="2">
    <source>
        <dbReference type="Google" id="ProtNLM"/>
    </source>
</evidence>
<reference evidence="1" key="1">
    <citation type="journal article" date="2015" name="Proc. Natl. Acad. Sci. U.S.A.">
        <title>Networks of energetic and metabolic interactions define dynamics in microbial communities.</title>
        <authorList>
            <person name="Embree M."/>
            <person name="Liu J.K."/>
            <person name="Al-Bassam M.M."/>
            <person name="Zengler K."/>
        </authorList>
    </citation>
    <scope>NUCLEOTIDE SEQUENCE</scope>
</reference>
<name>A0A0W8F8C3_9ZZZZ</name>
<gene>
    <name evidence="1" type="ORF">ASZ90_013155</name>
</gene>
<sequence length="122" mass="13367">MADIVTEMMNSLVSNKFVTASGIDLFAMHIRPEPDAQLIVIPAGGRLPILSVDSATDQPGVQVYVINSDLSAAWSKANNIHNHYNNLKGVIRQAIWAARSSPIYLGELDDGRHKIVVEFQVI</sequence>
<protein>
    <recommendedName>
        <fullName evidence="2">DUF3168 domain-containing protein</fullName>
    </recommendedName>
</protein>
<accession>A0A0W8F8C3</accession>
<evidence type="ECO:0000313" key="1">
    <source>
        <dbReference type="EMBL" id="KUG17152.1"/>
    </source>
</evidence>
<proteinExistence type="predicted"/>
<dbReference type="AlphaFoldDB" id="A0A0W8F8C3"/>
<comment type="caution">
    <text evidence="1">The sequence shown here is derived from an EMBL/GenBank/DDBJ whole genome shotgun (WGS) entry which is preliminary data.</text>
</comment>
<dbReference type="EMBL" id="LNQE01001460">
    <property type="protein sequence ID" value="KUG17152.1"/>
    <property type="molecule type" value="Genomic_DNA"/>
</dbReference>